<organism evidence="2">
    <name type="scientific">marine sediment metagenome</name>
    <dbReference type="NCBI Taxonomy" id="412755"/>
    <lineage>
        <taxon>unclassified sequences</taxon>
        <taxon>metagenomes</taxon>
        <taxon>ecological metagenomes</taxon>
    </lineage>
</organism>
<dbReference type="Pfam" id="PF09643">
    <property type="entry name" value="YopX"/>
    <property type="match status" value="1"/>
</dbReference>
<proteinExistence type="predicted"/>
<feature type="domain" description="YopX protein" evidence="1">
    <location>
        <begin position="5"/>
        <end position="65"/>
    </location>
</feature>
<gene>
    <name evidence="2" type="ORF">S01H4_61445</name>
</gene>
<evidence type="ECO:0000313" key="2">
    <source>
        <dbReference type="EMBL" id="GAH10914.1"/>
    </source>
</evidence>
<dbReference type="AlphaFoldDB" id="X1E171"/>
<comment type="caution">
    <text evidence="2">The sequence shown here is derived from an EMBL/GenBank/DDBJ whole genome shotgun (WGS) entry which is preliminary data.</text>
</comment>
<dbReference type="InterPro" id="IPR019096">
    <property type="entry name" value="YopX_protein"/>
</dbReference>
<dbReference type="EMBL" id="BART01036433">
    <property type="protein sequence ID" value="GAH10914.1"/>
    <property type="molecule type" value="Genomic_DNA"/>
</dbReference>
<reference evidence="2" key="1">
    <citation type="journal article" date="2014" name="Front. Microbiol.">
        <title>High frequency of phylogenetically diverse reductive dehalogenase-homologous genes in deep subseafloor sedimentary metagenomes.</title>
        <authorList>
            <person name="Kawai M."/>
            <person name="Futagami T."/>
            <person name="Toyoda A."/>
            <person name="Takaki Y."/>
            <person name="Nishi S."/>
            <person name="Hori S."/>
            <person name="Arai W."/>
            <person name="Tsubouchi T."/>
            <person name="Morono Y."/>
            <person name="Uchiyama I."/>
            <person name="Ito T."/>
            <person name="Fujiyama A."/>
            <person name="Inagaki F."/>
            <person name="Takami H."/>
        </authorList>
    </citation>
    <scope>NUCLEOTIDE SEQUENCE</scope>
    <source>
        <strain evidence="2">Expedition CK06-06</strain>
    </source>
</reference>
<accession>X1E171</accession>
<sequence>MRDRKYRAWDKVKEEFIYSDKIAGGMWRFFKLLEDRGIRHFEADDFTGPHDKNNVAIYEGDLIKLSS</sequence>
<protein>
    <recommendedName>
        <fullName evidence="1">YopX protein domain-containing protein</fullName>
    </recommendedName>
</protein>
<evidence type="ECO:0000259" key="1">
    <source>
        <dbReference type="Pfam" id="PF09643"/>
    </source>
</evidence>
<dbReference type="SUPFAM" id="SSF159006">
    <property type="entry name" value="YopX-like"/>
    <property type="match status" value="1"/>
</dbReference>
<name>X1E171_9ZZZZ</name>